<evidence type="ECO:0000313" key="3">
    <source>
        <dbReference type="Proteomes" id="UP001060895"/>
    </source>
</evidence>
<dbReference type="EMBL" id="BAQP01000005">
    <property type="protein sequence ID" value="GBQ19107.1"/>
    <property type="molecule type" value="Genomic_DNA"/>
</dbReference>
<organism evidence="2 3">
    <name type="scientific">Gluconacetobacter sacchari DSM 12717</name>
    <dbReference type="NCBI Taxonomy" id="1307940"/>
    <lineage>
        <taxon>Bacteria</taxon>
        <taxon>Pseudomonadati</taxon>
        <taxon>Pseudomonadota</taxon>
        <taxon>Alphaproteobacteria</taxon>
        <taxon>Acetobacterales</taxon>
        <taxon>Acetobacteraceae</taxon>
        <taxon>Gluconacetobacter</taxon>
    </lineage>
</organism>
<feature type="region of interest" description="Disordered" evidence="1">
    <location>
        <begin position="1"/>
        <end position="37"/>
    </location>
</feature>
<evidence type="ECO:0000313" key="2">
    <source>
        <dbReference type="EMBL" id="GBQ19107.1"/>
    </source>
</evidence>
<comment type="caution">
    <text evidence="2">The sequence shown here is derived from an EMBL/GenBank/DDBJ whole genome shotgun (WGS) entry which is preliminary data.</text>
</comment>
<gene>
    <name evidence="2" type="ORF">AA12717_0140</name>
</gene>
<accession>A0ABQ0P235</accession>
<dbReference type="Proteomes" id="UP001060895">
    <property type="component" value="Unassembled WGS sequence"/>
</dbReference>
<sequence length="59" mass="6285">MNNVIHLRAGSGAAASFPRGGDQMRDGGPGDDVADQQGRYTRRFGARIALRVQECRPAG</sequence>
<reference evidence="2" key="1">
    <citation type="submission" date="2013-04" db="EMBL/GenBank/DDBJ databases">
        <title>The genome sequencing project of 58 acetic acid bacteria.</title>
        <authorList>
            <person name="Okamoto-Kainuma A."/>
            <person name="Ishikawa M."/>
            <person name="Umino S."/>
            <person name="Koizumi Y."/>
            <person name="Shiwa Y."/>
            <person name="Yoshikawa H."/>
            <person name="Matsutani M."/>
            <person name="Matsushita K."/>
        </authorList>
    </citation>
    <scope>NUCLEOTIDE SEQUENCE</scope>
    <source>
        <strain evidence="2">DSM 12717</strain>
    </source>
</reference>
<evidence type="ECO:0000256" key="1">
    <source>
        <dbReference type="SAM" id="MobiDB-lite"/>
    </source>
</evidence>
<keyword evidence="3" id="KW-1185">Reference proteome</keyword>
<protein>
    <submittedName>
        <fullName evidence="2">Uncharacterized protein</fullName>
    </submittedName>
</protein>
<name>A0ABQ0P235_9PROT</name>
<proteinExistence type="predicted"/>